<dbReference type="RefSeq" id="WP_260277903.1">
    <property type="nucleotide sequence ID" value="NZ_JANAVZ010000008.1"/>
</dbReference>
<evidence type="ECO:0000259" key="6">
    <source>
        <dbReference type="Pfam" id="PF01321"/>
    </source>
</evidence>
<dbReference type="PANTHER" id="PTHR46112">
    <property type="entry name" value="AMINOPEPTIDASE"/>
    <property type="match status" value="1"/>
</dbReference>
<comment type="caution">
    <text evidence="7">The sequence shown here is derived from an EMBL/GenBank/DDBJ whole genome shotgun (WGS) entry which is preliminary data.</text>
</comment>
<feature type="domain" description="Peptidase M24" evidence="5">
    <location>
        <begin position="175"/>
        <end position="379"/>
    </location>
</feature>
<dbReference type="Proteomes" id="UP001320702">
    <property type="component" value="Unassembled WGS sequence"/>
</dbReference>
<feature type="domain" description="Creatinase N-terminal" evidence="6">
    <location>
        <begin position="36"/>
        <end position="167"/>
    </location>
</feature>
<name>A0ABT2KBR7_9RHOB</name>
<sequence length="398" mass="42456">MNRTAATAPNSDLDNALLSFRPVCATPVTVADLQARLADLQAAIRAAGLAAIWLDGSSSLTYFTGLRLGQSERIHGALISADGPPAYLTPVFEAPKLEAMLQIPGTMLMWEEDEDPFALVASHLERLPGSGLGLDPATPFRFASHMITAMHGQVSSAAEIIASLRQIKSPREIAIIQTAMDVSWNVQRAVHAGLRAGITTTEVGQFIDAAHRASGMKPLFHAVQFGAATAYPHGVPDPQTLCEGDMVLIDLGGTLNGYQSDITRSYVFGTPTARQRHLWQVEHAAQAAAFAAAQNDAPCEAVDAAARKVIVAAGFGPGHAVPGLPHRTGHGLGLDIHEEPWIVKGNRTLLKPGMVFSIEPMLCVYGECGIRLEDIVHMTADGPRWFSPPAEAMERPFG</sequence>
<protein>
    <submittedName>
        <fullName evidence="7">Xaa-Pro peptidase family protein</fullName>
    </submittedName>
</protein>
<organism evidence="7 8">
    <name type="scientific">Paracoccus maritimus</name>
    <dbReference type="NCBI Taxonomy" id="2933292"/>
    <lineage>
        <taxon>Bacteria</taxon>
        <taxon>Pseudomonadati</taxon>
        <taxon>Pseudomonadota</taxon>
        <taxon>Alphaproteobacteria</taxon>
        <taxon>Rhodobacterales</taxon>
        <taxon>Paracoccaceae</taxon>
        <taxon>Paracoccus</taxon>
    </lineage>
</organism>
<dbReference type="Pfam" id="PF01321">
    <property type="entry name" value="Creatinase_N"/>
    <property type="match status" value="1"/>
</dbReference>
<evidence type="ECO:0000259" key="5">
    <source>
        <dbReference type="Pfam" id="PF00557"/>
    </source>
</evidence>
<keyword evidence="1" id="KW-0645">Protease</keyword>
<dbReference type="InterPro" id="IPR036005">
    <property type="entry name" value="Creatinase/aminopeptidase-like"/>
</dbReference>
<dbReference type="InterPro" id="IPR050659">
    <property type="entry name" value="Peptidase_M24B"/>
</dbReference>
<keyword evidence="3" id="KW-0378">Hydrolase</keyword>
<dbReference type="Pfam" id="PF00557">
    <property type="entry name" value="Peptidase_M24"/>
    <property type="match status" value="1"/>
</dbReference>
<dbReference type="PRINTS" id="PR00599">
    <property type="entry name" value="MAPEPTIDASE"/>
</dbReference>
<dbReference type="PANTHER" id="PTHR46112:SF3">
    <property type="entry name" value="AMINOPEPTIDASE YPDF"/>
    <property type="match status" value="1"/>
</dbReference>
<reference evidence="7 8" key="1">
    <citation type="submission" date="2022-04" db="EMBL/GenBank/DDBJ databases">
        <title>Paracoccus sp. YLB-12 draft genome sequence.</title>
        <authorList>
            <person name="Yu L."/>
        </authorList>
    </citation>
    <scope>NUCLEOTIDE SEQUENCE [LARGE SCALE GENOMIC DNA]</scope>
    <source>
        <strain evidence="7 8">YLB-12</strain>
    </source>
</reference>
<proteinExistence type="predicted"/>
<dbReference type="EMBL" id="JANAVZ010000008">
    <property type="protein sequence ID" value="MCT4333985.1"/>
    <property type="molecule type" value="Genomic_DNA"/>
</dbReference>
<dbReference type="PROSITE" id="PS00491">
    <property type="entry name" value="PROLINE_PEPTIDASE"/>
    <property type="match status" value="1"/>
</dbReference>
<evidence type="ECO:0000313" key="8">
    <source>
        <dbReference type="Proteomes" id="UP001320702"/>
    </source>
</evidence>
<dbReference type="SUPFAM" id="SSF55920">
    <property type="entry name" value="Creatinase/aminopeptidase"/>
    <property type="match status" value="1"/>
</dbReference>
<keyword evidence="2" id="KW-0479">Metal-binding</keyword>
<dbReference type="CDD" id="cd01066">
    <property type="entry name" value="APP_MetAP"/>
    <property type="match status" value="1"/>
</dbReference>
<evidence type="ECO:0000256" key="1">
    <source>
        <dbReference type="ARBA" id="ARBA00022670"/>
    </source>
</evidence>
<keyword evidence="8" id="KW-1185">Reference proteome</keyword>
<evidence type="ECO:0000256" key="4">
    <source>
        <dbReference type="ARBA" id="ARBA00023049"/>
    </source>
</evidence>
<gene>
    <name evidence="7" type="ORF">MU516_14050</name>
</gene>
<dbReference type="Gene3D" id="3.90.230.10">
    <property type="entry name" value="Creatinase/methionine aminopeptidase superfamily"/>
    <property type="match status" value="1"/>
</dbReference>
<keyword evidence="4" id="KW-0482">Metalloprotease</keyword>
<dbReference type="Gene3D" id="3.40.350.10">
    <property type="entry name" value="Creatinase/prolidase N-terminal domain"/>
    <property type="match status" value="1"/>
</dbReference>
<evidence type="ECO:0000256" key="3">
    <source>
        <dbReference type="ARBA" id="ARBA00022801"/>
    </source>
</evidence>
<dbReference type="InterPro" id="IPR029149">
    <property type="entry name" value="Creatin/AminoP/Spt16_N"/>
</dbReference>
<dbReference type="InterPro" id="IPR000994">
    <property type="entry name" value="Pept_M24"/>
</dbReference>
<evidence type="ECO:0000313" key="7">
    <source>
        <dbReference type="EMBL" id="MCT4333985.1"/>
    </source>
</evidence>
<dbReference type="InterPro" id="IPR001714">
    <property type="entry name" value="Pept_M24_MAP"/>
</dbReference>
<dbReference type="InterPro" id="IPR000587">
    <property type="entry name" value="Creatinase_N"/>
</dbReference>
<dbReference type="InterPro" id="IPR001131">
    <property type="entry name" value="Peptidase_M24B_aminopep-P_CS"/>
</dbReference>
<dbReference type="SUPFAM" id="SSF53092">
    <property type="entry name" value="Creatinase/prolidase N-terminal domain"/>
    <property type="match status" value="1"/>
</dbReference>
<evidence type="ECO:0000256" key="2">
    <source>
        <dbReference type="ARBA" id="ARBA00022723"/>
    </source>
</evidence>
<accession>A0ABT2KBR7</accession>